<evidence type="ECO:0000313" key="6">
    <source>
        <dbReference type="Proteomes" id="UP000050865"/>
    </source>
</evidence>
<dbReference type="Pfam" id="PF03061">
    <property type="entry name" value="4HBT"/>
    <property type="match status" value="1"/>
</dbReference>
<dbReference type="InterPro" id="IPR006683">
    <property type="entry name" value="Thioestr_dom"/>
</dbReference>
<comment type="caution">
    <text evidence="5">The sequence shown here is derived from an EMBL/GenBank/DDBJ whole genome shotgun (WGS) entry which is preliminary data.</text>
</comment>
<dbReference type="Gene3D" id="3.10.129.10">
    <property type="entry name" value="Hotdog Thioesterase"/>
    <property type="match status" value="1"/>
</dbReference>
<keyword evidence="6" id="KW-1185">Reference proteome</keyword>
<evidence type="ECO:0000256" key="2">
    <source>
        <dbReference type="ARBA" id="ARBA00022801"/>
    </source>
</evidence>
<dbReference type="PANTHER" id="PTHR11049:SF24">
    <property type="entry name" value="CYTOSOLIC ACYL COENZYME A THIOESTER HYDROLASE"/>
    <property type="match status" value="1"/>
</dbReference>
<evidence type="ECO:0000256" key="3">
    <source>
        <dbReference type="PROSITE-ProRule" id="PRU01106"/>
    </source>
</evidence>
<dbReference type="GO" id="GO:0009062">
    <property type="term" value="P:fatty acid catabolic process"/>
    <property type="evidence" value="ECO:0007669"/>
    <property type="project" value="TreeGrafter"/>
</dbReference>
<dbReference type="AlphaFoldDB" id="A0A0R2F4S6"/>
<dbReference type="GO" id="GO:0005829">
    <property type="term" value="C:cytosol"/>
    <property type="evidence" value="ECO:0007669"/>
    <property type="project" value="TreeGrafter"/>
</dbReference>
<dbReference type="CDD" id="cd03442">
    <property type="entry name" value="BFIT_BACH"/>
    <property type="match status" value="1"/>
</dbReference>
<reference evidence="5 6" key="1">
    <citation type="journal article" date="2015" name="Genome Announc.">
        <title>Expanding the biotechnology potential of lactobacilli through comparative genomics of 213 strains and associated genera.</title>
        <authorList>
            <person name="Sun Z."/>
            <person name="Harris H.M."/>
            <person name="McCann A."/>
            <person name="Guo C."/>
            <person name="Argimon S."/>
            <person name="Zhang W."/>
            <person name="Yang X."/>
            <person name="Jeffery I.B."/>
            <person name="Cooney J.C."/>
            <person name="Kagawa T.F."/>
            <person name="Liu W."/>
            <person name="Song Y."/>
            <person name="Salvetti E."/>
            <person name="Wrobel A."/>
            <person name="Rasinkangas P."/>
            <person name="Parkhill J."/>
            <person name="Rea M.C."/>
            <person name="O'Sullivan O."/>
            <person name="Ritari J."/>
            <person name="Douillard F.P."/>
            <person name="Paul Ross R."/>
            <person name="Yang R."/>
            <person name="Briner A.E."/>
            <person name="Felis G.E."/>
            <person name="de Vos W.M."/>
            <person name="Barrangou R."/>
            <person name="Klaenhammer T.R."/>
            <person name="Caufield P.W."/>
            <person name="Cui Y."/>
            <person name="Zhang H."/>
            <person name="O'Toole P.W."/>
        </authorList>
    </citation>
    <scope>NUCLEOTIDE SEQUENCE [LARGE SCALE GENOMIC DNA]</scope>
    <source>
        <strain evidence="5 6">DSM 22697</strain>
    </source>
</reference>
<keyword evidence="2 3" id="KW-0378">Hydrolase</keyword>
<comment type="similarity">
    <text evidence="1">Belongs to the acyl coenzyme A hydrolase family.</text>
</comment>
<organism evidence="5 6">
    <name type="scientific">Lacticaseibacillus camelliae DSM 22697 = JCM 13995</name>
    <dbReference type="NCBI Taxonomy" id="1423730"/>
    <lineage>
        <taxon>Bacteria</taxon>
        <taxon>Bacillati</taxon>
        <taxon>Bacillota</taxon>
        <taxon>Bacilli</taxon>
        <taxon>Lactobacillales</taxon>
        <taxon>Lactobacillaceae</taxon>
        <taxon>Lacticaseibacillus</taxon>
    </lineage>
</organism>
<sequence>MKMSETISTTTHRIFEGQMNEHGSLFGGQTLEWLDETASISAHRFARSHMVTGSLDRMVYVSPVQIGHALTYESFVTGYGHRSIEVFTRMVGEDLDTGEQYLAAWSLMTFVVEKGSQLPTLEADTPLGQQLQAGYAARTAANKAARAAMPEIPID</sequence>
<dbReference type="InterPro" id="IPR040170">
    <property type="entry name" value="Cytosol_ACT"/>
</dbReference>
<dbReference type="PANTHER" id="PTHR11049">
    <property type="entry name" value="ACYL COENZYME A THIOESTER HYDROLASE"/>
    <property type="match status" value="1"/>
</dbReference>
<dbReference type="OrthoDB" id="9791628at2"/>
<gene>
    <name evidence="5" type="ORF">FC75_GL001465</name>
</gene>
<accession>A0A0R2F4S6</accession>
<evidence type="ECO:0000259" key="4">
    <source>
        <dbReference type="PROSITE" id="PS51770"/>
    </source>
</evidence>
<dbReference type="GO" id="GO:0052816">
    <property type="term" value="F:long-chain fatty acyl-CoA hydrolase activity"/>
    <property type="evidence" value="ECO:0007669"/>
    <property type="project" value="TreeGrafter"/>
</dbReference>
<evidence type="ECO:0000256" key="1">
    <source>
        <dbReference type="ARBA" id="ARBA00010458"/>
    </source>
</evidence>
<dbReference type="RefSeq" id="WP_054661559.1">
    <property type="nucleotide sequence ID" value="NZ_AYZJ01000028.1"/>
</dbReference>
<dbReference type="Proteomes" id="UP000050865">
    <property type="component" value="Unassembled WGS sequence"/>
</dbReference>
<dbReference type="EMBL" id="AYZJ01000028">
    <property type="protein sequence ID" value="KRN23267.1"/>
    <property type="molecule type" value="Genomic_DNA"/>
</dbReference>
<dbReference type="InterPro" id="IPR033120">
    <property type="entry name" value="HOTDOG_ACOT"/>
</dbReference>
<dbReference type="STRING" id="1423730.FC75_GL001465"/>
<dbReference type="PATRIC" id="fig|1423730.4.peg.1537"/>
<dbReference type="PROSITE" id="PS51770">
    <property type="entry name" value="HOTDOG_ACOT"/>
    <property type="match status" value="1"/>
</dbReference>
<dbReference type="GO" id="GO:0006637">
    <property type="term" value="P:acyl-CoA metabolic process"/>
    <property type="evidence" value="ECO:0007669"/>
    <property type="project" value="TreeGrafter"/>
</dbReference>
<proteinExistence type="inferred from homology"/>
<dbReference type="InterPro" id="IPR029069">
    <property type="entry name" value="HotDog_dom_sf"/>
</dbReference>
<feature type="domain" description="HotDog ACOT-type" evidence="4">
    <location>
        <begin position="4"/>
        <end position="116"/>
    </location>
</feature>
<protein>
    <recommendedName>
        <fullName evidence="4">HotDog ACOT-type domain-containing protein</fullName>
    </recommendedName>
</protein>
<name>A0A0R2F4S6_9LACO</name>
<evidence type="ECO:0000313" key="5">
    <source>
        <dbReference type="EMBL" id="KRN23267.1"/>
    </source>
</evidence>
<dbReference type="SUPFAM" id="SSF54637">
    <property type="entry name" value="Thioesterase/thiol ester dehydrase-isomerase"/>
    <property type="match status" value="1"/>
</dbReference>